<accession>A0AAN7UQI9</accession>
<protein>
    <recommendedName>
        <fullName evidence="1">Heterokaryon incompatibility domain-containing protein</fullName>
    </recommendedName>
</protein>
<proteinExistence type="predicted"/>
<dbReference type="Pfam" id="PF06985">
    <property type="entry name" value="HET"/>
    <property type="match status" value="1"/>
</dbReference>
<evidence type="ECO:0000313" key="3">
    <source>
        <dbReference type="Proteomes" id="UP001305414"/>
    </source>
</evidence>
<gene>
    <name evidence="2" type="ORF">RRF57_012882</name>
</gene>
<dbReference type="InterPro" id="IPR010730">
    <property type="entry name" value="HET"/>
</dbReference>
<feature type="domain" description="Heterokaryon incompatibility" evidence="1">
    <location>
        <begin position="225"/>
        <end position="374"/>
    </location>
</feature>
<comment type="caution">
    <text evidence="2">The sequence shown here is derived from an EMBL/GenBank/DDBJ whole genome shotgun (WGS) entry which is preliminary data.</text>
</comment>
<dbReference type="PANTHER" id="PTHR33112:SF8">
    <property type="entry name" value="HETEROKARYON INCOMPATIBILITY DOMAIN-CONTAINING PROTEIN"/>
    <property type="match status" value="1"/>
</dbReference>
<reference evidence="2 3" key="1">
    <citation type="submission" date="2023-10" db="EMBL/GenBank/DDBJ databases">
        <title>Draft genome sequence of Xylaria bambusicola isolate GMP-LS, the root and basal stem rot pathogen of sugarcane in Indonesia.</title>
        <authorList>
            <person name="Selvaraj P."/>
            <person name="Muralishankar V."/>
            <person name="Muruganantham S."/>
            <person name="Sp S."/>
            <person name="Haryani S."/>
            <person name="Lau K.J.X."/>
            <person name="Naqvi N.I."/>
        </authorList>
    </citation>
    <scope>NUCLEOTIDE SEQUENCE [LARGE SCALE GENOMIC DNA]</scope>
    <source>
        <strain evidence="2">GMP-LS</strain>
    </source>
</reference>
<evidence type="ECO:0000259" key="1">
    <source>
        <dbReference type="Pfam" id="PF06985"/>
    </source>
</evidence>
<dbReference type="PANTHER" id="PTHR33112">
    <property type="entry name" value="DOMAIN PROTEIN, PUTATIVE-RELATED"/>
    <property type="match status" value="1"/>
</dbReference>
<dbReference type="EMBL" id="JAWHQM010000095">
    <property type="protein sequence ID" value="KAK5637170.1"/>
    <property type="molecule type" value="Genomic_DNA"/>
</dbReference>
<dbReference type="Proteomes" id="UP001305414">
    <property type="component" value="Unassembled WGS sequence"/>
</dbReference>
<sequence>MAIMLCSVCTGFNVRELLLKAYAQNPSSFGVDDPSSPPSVRNFRSGITHFFKQHTGLLQLRLSASSCKLCHCIWEAYVRNNPPNDYTDYALGRGINFRQIFIGTAAWDATLHVQPHLAVTQDGDRGAVRVLANFERDRVQGCELISTRLGHEPIDHLELLARSIYTHSGSPECLLFAGGLLENCLNHHKSCSSHNAKLSEFPTRLIDTGSVNPKLVNGNERREVYVALSYCWGGETAFTLTSTTEQSFRAGQHLDQFPATLRDAIIITRALGIRYIWIDALCIFQDSDQDWAQEAGRMRAVYQGAVVTLAAACASNAHEGILRERQESTLPQCCLDWRADDATTAKVFLRSGSELWDENFHQSILNTRGWTLQETLLAPRTLWFGQQQLVFECAEGSVSEAGRNICIAEMYRSKGYIQKLRGQPIPFWRRRLLTLLRSFNIPLAILLPVPSPYHALKAKIQIIQNYTSRHLSKSTDALPALSGLASEFYRATGDTYVAGLWKSNIVEGLGWARTRRETKPMAQPLVNDLAPPWSWASVLGSKVFFGTNSQFDRIIRFAKVLDITIHNITPDPFEAVNRGRITLHAPFLDIGTNDLFAKLRRPSSIYPNLRAELHKVMQSVDEYPQKHRGYIGQRFAIIKLFKKWRGNEYSRQASKHIYFLLLESIEKEPGYWRRIGCFPLTEEARVLKRAATSHEVILAEIRPDLTRQVVRIF</sequence>
<name>A0AAN7UQI9_9PEZI</name>
<organism evidence="2 3">
    <name type="scientific">Xylaria bambusicola</name>
    <dbReference type="NCBI Taxonomy" id="326684"/>
    <lineage>
        <taxon>Eukaryota</taxon>
        <taxon>Fungi</taxon>
        <taxon>Dikarya</taxon>
        <taxon>Ascomycota</taxon>
        <taxon>Pezizomycotina</taxon>
        <taxon>Sordariomycetes</taxon>
        <taxon>Xylariomycetidae</taxon>
        <taxon>Xylariales</taxon>
        <taxon>Xylariaceae</taxon>
        <taxon>Xylaria</taxon>
    </lineage>
</organism>
<keyword evidence="3" id="KW-1185">Reference proteome</keyword>
<evidence type="ECO:0000313" key="2">
    <source>
        <dbReference type="EMBL" id="KAK5637170.1"/>
    </source>
</evidence>
<dbReference type="AlphaFoldDB" id="A0AAN7UQI9"/>